<keyword evidence="7 16" id="KW-0479">Metal-binding</keyword>
<evidence type="ECO:0000256" key="4">
    <source>
        <dbReference type="ARBA" id="ARBA00011702"/>
    </source>
</evidence>
<dbReference type="SUPFAM" id="SSF56931">
    <property type="entry name" value="Outer membrane phospholipase A (OMPLA)"/>
    <property type="match status" value="1"/>
</dbReference>
<keyword evidence="13" id="KW-0472">Membrane</keyword>
<dbReference type="PRINTS" id="PR01486">
    <property type="entry name" value="PHPHLIPASEA1"/>
</dbReference>
<evidence type="ECO:0000256" key="1">
    <source>
        <dbReference type="ARBA" id="ARBA00000111"/>
    </source>
</evidence>
<comment type="catalytic activity">
    <reaction evidence="1 17">
        <text>a 1,2-diacyl-sn-glycero-3-phosphocholine + H2O = a 2-acyl-sn-glycero-3-phosphocholine + a fatty acid + H(+)</text>
        <dbReference type="Rhea" id="RHEA:18689"/>
        <dbReference type="ChEBI" id="CHEBI:15377"/>
        <dbReference type="ChEBI" id="CHEBI:15378"/>
        <dbReference type="ChEBI" id="CHEBI:28868"/>
        <dbReference type="ChEBI" id="CHEBI:57643"/>
        <dbReference type="ChEBI" id="CHEBI:57875"/>
        <dbReference type="EC" id="3.1.1.32"/>
    </reaction>
</comment>
<evidence type="ECO:0000313" key="19">
    <source>
        <dbReference type="EMBL" id="RMW95435.1"/>
    </source>
</evidence>
<feature type="region of interest" description="Disordered" evidence="18">
    <location>
        <begin position="79"/>
        <end position="129"/>
    </location>
</feature>
<evidence type="ECO:0000256" key="13">
    <source>
        <dbReference type="ARBA" id="ARBA00023136"/>
    </source>
</evidence>
<feature type="active site" description="Proton acceptor" evidence="15">
    <location>
        <position position="286"/>
    </location>
</feature>
<dbReference type="GO" id="GO:0016042">
    <property type="term" value="P:lipid catabolic process"/>
    <property type="evidence" value="ECO:0007669"/>
    <property type="project" value="UniProtKB-KW"/>
</dbReference>
<reference evidence="19 20" key="1">
    <citation type="submission" date="2018-10" db="EMBL/GenBank/DDBJ databases">
        <title>Comamonadaceae CDC group NO-1 genome sequencing and assembly.</title>
        <authorList>
            <person name="Bernier A.-M."/>
            <person name="Bernard K."/>
        </authorList>
    </citation>
    <scope>NUCLEOTIDE SEQUENCE [LARGE SCALE GENOMIC DNA]</scope>
    <source>
        <strain evidence="19 20">NML161473</strain>
    </source>
</reference>
<dbReference type="GO" id="GO:0004623">
    <property type="term" value="F:phospholipase A2 activity"/>
    <property type="evidence" value="ECO:0007669"/>
    <property type="project" value="UniProtKB-EC"/>
</dbReference>
<evidence type="ECO:0000256" key="2">
    <source>
        <dbReference type="ARBA" id="ARBA00001604"/>
    </source>
</evidence>
<evidence type="ECO:0000256" key="9">
    <source>
        <dbReference type="ARBA" id="ARBA00022801"/>
    </source>
</evidence>
<comment type="function">
    <text evidence="17">Hydrolysis of phosphatidylcholine with phospholipase A2 (EC 3.1.1.4) and phospholipase A1 (EC 3.1.1.32) activities.</text>
</comment>
<keyword evidence="11 17" id="KW-0442">Lipid degradation</keyword>
<dbReference type="InterPro" id="IPR036541">
    <property type="entry name" value="PLipase_A1_sf"/>
</dbReference>
<evidence type="ECO:0000256" key="18">
    <source>
        <dbReference type="SAM" id="MobiDB-lite"/>
    </source>
</evidence>
<evidence type="ECO:0000256" key="5">
    <source>
        <dbReference type="ARBA" id="ARBA00022452"/>
    </source>
</evidence>
<evidence type="ECO:0000256" key="7">
    <source>
        <dbReference type="ARBA" id="ARBA00022723"/>
    </source>
</evidence>
<evidence type="ECO:0000256" key="11">
    <source>
        <dbReference type="ARBA" id="ARBA00022963"/>
    </source>
</evidence>
<evidence type="ECO:0000256" key="14">
    <source>
        <dbReference type="ARBA" id="ARBA00023237"/>
    </source>
</evidence>
<evidence type="ECO:0000256" key="17">
    <source>
        <dbReference type="RuleBase" id="RU366027"/>
    </source>
</evidence>
<keyword evidence="6" id="KW-0812">Transmembrane</keyword>
<keyword evidence="9 17" id="KW-0378">Hydrolase</keyword>
<comment type="caution">
    <text evidence="19">The sequence shown here is derived from an EMBL/GenBank/DDBJ whole genome shotgun (WGS) entry which is preliminary data.</text>
</comment>
<name>A0A3M6PX79_9BURK</name>
<evidence type="ECO:0000256" key="8">
    <source>
        <dbReference type="ARBA" id="ARBA00022729"/>
    </source>
</evidence>
<dbReference type="AlphaFoldDB" id="A0A3M6PX79"/>
<dbReference type="InterPro" id="IPR003187">
    <property type="entry name" value="PLipase_A1"/>
</dbReference>
<comment type="similarity">
    <text evidence="3 17">Belongs to the phospholipase A1 family.</text>
</comment>
<evidence type="ECO:0000313" key="20">
    <source>
        <dbReference type="Proteomes" id="UP000267035"/>
    </source>
</evidence>
<evidence type="ECO:0000256" key="12">
    <source>
        <dbReference type="ARBA" id="ARBA00023098"/>
    </source>
</evidence>
<dbReference type="Proteomes" id="UP000267035">
    <property type="component" value="Unassembled WGS sequence"/>
</dbReference>
<dbReference type="RefSeq" id="WP_122254654.1">
    <property type="nucleotide sequence ID" value="NZ_RDQL01000026.1"/>
</dbReference>
<feature type="compositionally biased region" description="Polar residues" evidence="18">
    <location>
        <begin position="109"/>
        <end position="120"/>
    </location>
</feature>
<dbReference type="PANTHER" id="PTHR40457:SF1">
    <property type="entry name" value="PHOSPHOLIPASE A1"/>
    <property type="match status" value="1"/>
</dbReference>
<keyword evidence="20" id="KW-1185">Reference proteome</keyword>
<dbReference type="GO" id="GO:0009279">
    <property type="term" value="C:cell outer membrane"/>
    <property type="evidence" value="ECO:0007669"/>
    <property type="project" value="UniProtKB-SubCell"/>
</dbReference>
<dbReference type="Pfam" id="PF02253">
    <property type="entry name" value="PLA1"/>
    <property type="match status" value="1"/>
</dbReference>
<proteinExistence type="inferred from homology"/>
<comment type="subcellular location">
    <subcellularLocation>
        <location evidence="17">Cell outer membrane</location>
        <topology evidence="17">Multi-pass membrane protein</topology>
    </subcellularLocation>
    <text evidence="17">One of the very few enzymes located there.</text>
</comment>
<dbReference type="Gene3D" id="2.40.230.10">
    <property type="entry name" value="Phospholipase A1"/>
    <property type="match status" value="1"/>
</dbReference>
<dbReference type="GO" id="GO:0046872">
    <property type="term" value="F:metal ion binding"/>
    <property type="evidence" value="ECO:0007669"/>
    <property type="project" value="UniProtKB-KW"/>
</dbReference>
<dbReference type="PANTHER" id="PTHR40457">
    <property type="entry name" value="PHOSPHOLIPASE A1"/>
    <property type="match status" value="1"/>
</dbReference>
<feature type="chain" id="PRO_5019619318" description="Phospholipase A1" evidence="17">
    <location>
        <begin position="42"/>
        <end position="425"/>
    </location>
</feature>
<protein>
    <recommendedName>
        <fullName evidence="17">Phospholipase A1</fullName>
        <ecNumber evidence="17">3.1.1.32</ecNumber>
        <ecNumber evidence="17">3.1.1.4</ecNumber>
    </recommendedName>
    <alternativeName>
        <fullName evidence="17">Phosphatidylcholine 1-acylhydrolase</fullName>
    </alternativeName>
</protein>
<evidence type="ECO:0000256" key="6">
    <source>
        <dbReference type="ARBA" id="ARBA00022692"/>
    </source>
</evidence>
<keyword evidence="14 17" id="KW-0998">Cell outer membrane</keyword>
<feature type="binding site" description="in dimeric form" evidence="16">
    <location>
        <position position="249"/>
    </location>
    <ligand>
        <name>Ca(2+)</name>
        <dbReference type="ChEBI" id="CHEBI:29108"/>
        <label>1</label>
    </ligand>
</feature>
<keyword evidence="12 17" id="KW-0443">Lipid metabolism</keyword>
<evidence type="ECO:0000256" key="15">
    <source>
        <dbReference type="PIRSR" id="PIRSR603187-1"/>
    </source>
</evidence>
<organism evidence="19 20">
    <name type="scientific">Allofranklinella schreckenbergeri</name>
    <dbReference type="NCBI Taxonomy" id="1076744"/>
    <lineage>
        <taxon>Bacteria</taxon>
        <taxon>Pseudomonadati</taxon>
        <taxon>Pseudomonadota</taxon>
        <taxon>Betaproteobacteria</taxon>
        <taxon>Burkholderiales</taxon>
        <taxon>Comamonadaceae</taxon>
        <taxon>Allofranklinella</taxon>
    </lineage>
</organism>
<dbReference type="EMBL" id="RDQL01000026">
    <property type="protein sequence ID" value="RMW95435.1"/>
    <property type="molecule type" value="Genomic_DNA"/>
</dbReference>
<feature type="binding site" description="in dimeric form" evidence="16">
    <location>
        <position position="332"/>
    </location>
    <ligand>
        <name>Ca(2+)</name>
        <dbReference type="ChEBI" id="CHEBI:29108"/>
        <label>1</label>
    </ligand>
</feature>
<evidence type="ECO:0000256" key="10">
    <source>
        <dbReference type="ARBA" id="ARBA00022837"/>
    </source>
</evidence>
<feature type="signal peptide" evidence="17">
    <location>
        <begin position="1"/>
        <end position="41"/>
    </location>
</feature>
<evidence type="ECO:0000256" key="16">
    <source>
        <dbReference type="PIRSR" id="PIRSR603187-2"/>
    </source>
</evidence>
<feature type="compositionally biased region" description="Low complexity" evidence="18">
    <location>
        <begin position="86"/>
        <end position="101"/>
    </location>
</feature>
<evidence type="ECO:0000256" key="3">
    <source>
        <dbReference type="ARBA" id="ARBA00010525"/>
    </source>
</evidence>
<comment type="catalytic activity">
    <reaction evidence="2 17">
        <text>a 1,2-diacyl-sn-glycero-3-phosphocholine + H2O = a 1-acyl-sn-glycero-3-phosphocholine + a fatty acid + H(+)</text>
        <dbReference type="Rhea" id="RHEA:15801"/>
        <dbReference type="ChEBI" id="CHEBI:15377"/>
        <dbReference type="ChEBI" id="CHEBI:15378"/>
        <dbReference type="ChEBI" id="CHEBI:28868"/>
        <dbReference type="ChEBI" id="CHEBI:57643"/>
        <dbReference type="ChEBI" id="CHEBI:58168"/>
        <dbReference type="EC" id="3.1.1.4"/>
    </reaction>
</comment>
<sequence length="425" mass="47107">MKTLFDLENTPAGQPASPRLRWPLALPVALSLGLFTLPALAAAPTSNPTPSLPGAARWQACAALPDDTQRLACYDRWASGQRPESAPTAPVAATTAPQDAPLHADSADSAENTPIPTHTTAAGADTNAPSPAQLIIASNDGCRNPAFDRTSRFWELNTDTDCGNFRFRGYRPLTIGAAWSNRINRQPLSPSHGLAEWRDYQRHELRLQLSVRTKLASGLLTFGHPSKRDSLWFGYTLGASWQAFNGDLSRPFRNTDHEPELIYVYPLEWSLPGGVRLRYAGLGINHQSNGQSIPLSRSWNRYYAMLGADLTPHWTVQARFWKRQREKNIKDDNPEISDTIGRAELISLWELSNRNSLQLTLRHAMRDKARGSARLEWSHALGQGFAGGKSNLRLVTGLFHGYGDSLIDYNNRRTVFSVGLSLLDF</sequence>
<feature type="active site" description="Nucleophile" evidence="15">
    <location>
        <position position="288"/>
    </location>
</feature>
<comment type="subunit">
    <text evidence="4 17">Homodimer; dimerization is reversible, and the dimeric form is the active one.</text>
</comment>
<accession>A0A3M6PX79</accession>
<gene>
    <name evidence="19" type="ORF">EBQ25_11880</name>
</gene>
<keyword evidence="8 17" id="KW-0732">Signal</keyword>
<feature type="binding site" description="in dimeric form" evidence="16">
    <location>
        <position position="296"/>
    </location>
    <ligand>
        <name>Ca(2+)</name>
        <dbReference type="ChEBI" id="CHEBI:29108"/>
        <label>1</label>
    </ligand>
</feature>
<keyword evidence="5" id="KW-1134">Transmembrane beta strand</keyword>
<dbReference type="GO" id="GO:0008970">
    <property type="term" value="F:phospholipase A1 activity"/>
    <property type="evidence" value="ECO:0007669"/>
    <property type="project" value="UniProtKB-EC"/>
</dbReference>
<dbReference type="EC" id="3.1.1.32" evidence="17"/>
<comment type="cofactor">
    <cofactor evidence="17">
        <name>Ca(2+)</name>
        <dbReference type="ChEBI" id="CHEBI:29108"/>
    </cofactor>
    <text evidence="17">Binds 1 Ca(2+) ion per monomer. In the dimeric form the Ca(2+) is bound by different amino acids with binding of each Ca(2+) shared with ligands coming from each monomer. The Ca(2+) ion may have a role in catalysis.</text>
</comment>
<dbReference type="EC" id="3.1.1.4" evidence="17"/>
<keyword evidence="10 16" id="KW-0106">Calcium</keyword>